<dbReference type="RefSeq" id="WP_147708289.1">
    <property type="nucleotide sequence ID" value="NZ_BPQG01000004.1"/>
</dbReference>
<name>A0ABQ4QBR4_9HYPH</name>
<comment type="caution">
    <text evidence="1">The sequence shown here is derived from an EMBL/GenBank/DDBJ whole genome shotgun (WGS) entry which is preliminary data.</text>
</comment>
<dbReference type="Pfam" id="PF07505">
    <property type="entry name" value="DUF5131"/>
    <property type="match status" value="1"/>
</dbReference>
<reference evidence="1 2" key="1">
    <citation type="journal article" date="2021" name="Front. Microbiol.">
        <title>Comprehensive Comparative Genomics and Phenotyping of Methylobacterium Species.</title>
        <authorList>
            <person name="Alessa O."/>
            <person name="Ogura Y."/>
            <person name="Fujitani Y."/>
            <person name="Takami H."/>
            <person name="Hayashi T."/>
            <person name="Sahin N."/>
            <person name="Tani A."/>
        </authorList>
    </citation>
    <scope>NUCLEOTIDE SEQUENCE [LARGE SCALE GENOMIC DNA]</scope>
    <source>
        <strain evidence="1 2">DSM 23679</strain>
    </source>
</reference>
<sequence length="249" mass="28034">MAQSSAIEWTEATWNPVTGCTKISSGCDNCYAARFSERFRGVPNHPFESGFDLTLRPARLEQPLAWRRPRMIFVNSMSDLFHKDVPTSFVDRVFDTMERADWHEFQILTKRSSLMRDYVNARYVSRPVPAHIWLGVSVEDGTKKSRVAHLRDTNAAVRFLSVEPLIGPIGTLDLIGLHWVIVGGESGPGARPMEKAWVVDLLRQCARADVPFFFKQWGGRSPKTGGRLLDGREHNGWPRNARAAVSAAL</sequence>
<gene>
    <name evidence="1" type="ORF">AFCDBAGC_0173</name>
</gene>
<accession>A0ABQ4QBR4</accession>
<evidence type="ECO:0008006" key="3">
    <source>
        <dbReference type="Google" id="ProtNLM"/>
    </source>
</evidence>
<dbReference type="InterPro" id="IPR011101">
    <property type="entry name" value="DUF5131"/>
</dbReference>
<dbReference type="Proteomes" id="UP001055117">
    <property type="component" value="Unassembled WGS sequence"/>
</dbReference>
<evidence type="ECO:0000313" key="1">
    <source>
        <dbReference type="EMBL" id="GJD42337.1"/>
    </source>
</evidence>
<keyword evidence="2" id="KW-1185">Reference proteome</keyword>
<proteinExistence type="predicted"/>
<dbReference type="EMBL" id="BPQG01000004">
    <property type="protein sequence ID" value="GJD42337.1"/>
    <property type="molecule type" value="Genomic_DNA"/>
</dbReference>
<protein>
    <recommendedName>
        <fullName evidence="3">Phage Gp37/Gp68 family protein</fullName>
    </recommendedName>
</protein>
<organism evidence="1 2">
    <name type="scientific">Methylobacterium cerastii</name>
    <dbReference type="NCBI Taxonomy" id="932741"/>
    <lineage>
        <taxon>Bacteria</taxon>
        <taxon>Pseudomonadati</taxon>
        <taxon>Pseudomonadota</taxon>
        <taxon>Alphaproteobacteria</taxon>
        <taxon>Hyphomicrobiales</taxon>
        <taxon>Methylobacteriaceae</taxon>
        <taxon>Methylobacterium</taxon>
    </lineage>
</organism>
<evidence type="ECO:0000313" key="2">
    <source>
        <dbReference type="Proteomes" id="UP001055117"/>
    </source>
</evidence>